<dbReference type="Proteomes" id="UP000295793">
    <property type="component" value="Unassembled WGS sequence"/>
</dbReference>
<evidence type="ECO:0008006" key="3">
    <source>
        <dbReference type="Google" id="ProtNLM"/>
    </source>
</evidence>
<protein>
    <recommendedName>
        <fullName evidence="3">Outer membrane protein beta-barrel domain-containing protein</fullName>
    </recommendedName>
</protein>
<proteinExistence type="predicted"/>
<dbReference type="AlphaFoldDB" id="A0A4R3HV24"/>
<gene>
    <name evidence="1" type="ORF">BCF53_12911</name>
</gene>
<keyword evidence="2" id="KW-1185">Reference proteome</keyword>
<evidence type="ECO:0000313" key="2">
    <source>
        <dbReference type="Proteomes" id="UP000295793"/>
    </source>
</evidence>
<reference evidence="1 2" key="1">
    <citation type="submission" date="2019-03" db="EMBL/GenBank/DDBJ databases">
        <title>Genomic Encyclopedia of Archaeal and Bacterial Type Strains, Phase II (KMG-II): from individual species to whole genera.</title>
        <authorList>
            <person name="Goeker M."/>
        </authorList>
    </citation>
    <scope>NUCLEOTIDE SEQUENCE [LARGE SCALE GENOMIC DNA]</scope>
    <source>
        <strain evidence="1 2">DSM 15388</strain>
    </source>
</reference>
<dbReference type="EMBL" id="SLZR01000029">
    <property type="protein sequence ID" value="TCS35895.1"/>
    <property type="molecule type" value="Genomic_DNA"/>
</dbReference>
<organism evidence="1 2">
    <name type="scientific">Reinekea marinisedimentorum</name>
    <dbReference type="NCBI Taxonomy" id="230495"/>
    <lineage>
        <taxon>Bacteria</taxon>
        <taxon>Pseudomonadati</taxon>
        <taxon>Pseudomonadota</taxon>
        <taxon>Gammaproteobacteria</taxon>
        <taxon>Oceanospirillales</taxon>
        <taxon>Saccharospirillaceae</taxon>
        <taxon>Reinekea</taxon>
    </lineage>
</organism>
<dbReference type="RefSeq" id="WP_132704103.1">
    <property type="nucleotide sequence ID" value="NZ_SLZR01000029.1"/>
</dbReference>
<accession>A0A4R3HV24</accession>
<name>A0A4R3HV24_9GAMM</name>
<sequence>MKRFIATVVFSAPALTFAHPGAVDANWCHESPTGFHCHKWDDDQTYTPEQVGVTYSNPDEAQTESENQGSGRASSIAPYLSLGVGVHGMIIDTSIDNFYYSGLTTTAKLGLAFDRLAVYGLYDAAWFHEGEGIYDMFSLTGAGASWQFKNRWYIESGLGIGYSKLDLTGEESSSDIELDANGLSWMMGFGKANGHWSYGLTFSQVRVQSDGIDYNSNYLTAKGAYTF</sequence>
<comment type="caution">
    <text evidence="1">The sequence shown here is derived from an EMBL/GenBank/DDBJ whole genome shotgun (WGS) entry which is preliminary data.</text>
</comment>
<evidence type="ECO:0000313" key="1">
    <source>
        <dbReference type="EMBL" id="TCS35895.1"/>
    </source>
</evidence>